<name>A0A179BX66_RHILE</name>
<sequence>MYPRKRQDASSGLLIARLASTDWAKPSRGMDANVKAAPVANNLEIQCILFSKQFHEAPSFFGRDFVSSLPIRDIPPRVETVAPNVRKVMWSGNR</sequence>
<evidence type="ECO:0000313" key="1">
    <source>
        <dbReference type="EMBL" id="OAP96257.1"/>
    </source>
</evidence>
<dbReference type="EMBL" id="LWBS01000061">
    <property type="protein sequence ID" value="OAP96257.1"/>
    <property type="molecule type" value="Genomic_DNA"/>
</dbReference>
<dbReference type="AlphaFoldDB" id="A0A179BX66"/>
<organism evidence="1">
    <name type="scientific">Rhizobium leguminosarum</name>
    <dbReference type="NCBI Taxonomy" id="384"/>
    <lineage>
        <taxon>Bacteria</taxon>
        <taxon>Pseudomonadati</taxon>
        <taxon>Pseudomonadota</taxon>
        <taxon>Alphaproteobacteria</taxon>
        <taxon>Hyphomicrobiales</taxon>
        <taxon>Rhizobiaceae</taxon>
        <taxon>Rhizobium/Agrobacterium group</taxon>
        <taxon>Rhizobium</taxon>
    </lineage>
</organism>
<accession>A0A179BX66</accession>
<protein>
    <submittedName>
        <fullName evidence="1">Uncharacterized protein</fullName>
    </submittedName>
</protein>
<gene>
    <name evidence="1" type="ORF">A4U53_38490</name>
</gene>
<comment type="caution">
    <text evidence="1">The sequence shown here is derived from an EMBL/GenBank/DDBJ whole genome shotgun (WGS) entry which is preliminary data.</text>
</comment>
<reference evidence="1" key="1">
    <citation type="submission" date="2016-04" db="EMBL/GenBank/DDBJ databases">
        <title>Fast-growing isolate from the root nodules of Vavilovia formosa.</title>
        <authorList>
            <person name="Kimeklis A."/>
            <person name="Safronova V."/>
            <person name="Belimov A."/>
            <person name="Andronov E."/>
        </authorList>
    </citation>
    <scope>NUCLEOTIDE SEQUENCE [LARGE SCALE GENOMIC DNA]</scope>
    <source>
        <strain evidence="1">Vaf-46</strain>
    </source>
</reference>
<proteinExistence type="predicted"/>